<keyword evidence="2" id="KW-1185">Reference proteome</keyword>
<gene>
    <name evidence="1" type="ORF">A4U43_C03F19140</name>
</gene>
<dbReference type="EMBL" id="CM007383">
    <property type="protein sequence ID" value="ONK75653.1"/>
    <property type="molecule type" value="Genomic_DNA"/>
</dbReference>
<dbReference type="Gramene" id="ONK75653">
    <property type="protein sequence ID" value="ONK75653"/>
    <property type="gene ID" value="A4U43_C03F19140"/>
</dbReference>
<evidence type="ECO:0000313" key="1">
    <source>
        <dbReference type="EMBL" id="ONK75653.1"/>
    </source>
</evidence>
<dbReference type="AlphaFoldDB" id="A0A5P1FD49"/>
<organism evidence="1 2">
    <name type="scientific">Asparagus officinalis</name>
    <name type="common">Garden asparagus</name>
    <dbReference type="NCBI Taxonomy" id="4686"/>
    <lineage>
        <taxon>Eukaryota</taxon>
        <taxon>Viridiplantae</taxon>
        <taxon>Streptophyta</taxon>
        <taxon>Embryophyta</taxon>
        <taxon>Tracheophyta</taxon>
        <taxon>Spermatophyta</taxon>
        <taxon>Magnoliopsida</taxon>
        <taxon>Liliopsida</taxon>
        <taxon>Asparagales</taxon>
        <taxon>Asparagaceae</taxon>
        <taxon>Asparagoideae</taxon>
        <taxon>Asparagus</taxon>
    </lineage>
</organism>
<reference evidence="2" key="1">
    <citation type="journal article" date="2017" name="Nat. Commun.">
        <title>The asparagus genome sheds light on the origin and evolution of a young Y chromosome.</title>
        <authorList>
            <person name="Harkess A."/>
            <person name="Zhou J."/>
            <person name="Xu C."/>
            <person name="Bowers J.E."/>
            <person name="Van der Hulst R."/>
            <person name="Ayyampalayam S."/>
            <person name="Mercati F."/>
            <person name="Riccardi P."/>
            <person name="McKain M.R."/>
            <person name="Kakrana A."/>
            <person name="Tang H."/>
            <person name="Ray J."/>
            <person name="Groenendijk J."/>
            <person name="Arikit S."/>
            <person name="Mathioni S.M."/>
            <person name="Nakano M."/>
            <person name="Shan H."/>
            <person name="Telgmann-Rauber A."/>
            <person name="Kanno A."/>
            <person name="Yue Z."/>
            <person name="Chen H."/>
            <person name="Li W."/>
            <person name="Chen Y."/>
            <person name="Xu X."/>
            <person name="Zhang Y."/>
            <person name="Luo S."/>
            <person name="Chen H."/>
            <person name="Gao J."/>
            <person name="Mao Z."/>
            <person name="Pires J.C."/>
            <person name="Luo M."/>
            <person name="Kudrna D."/>
            <person name="Wing R.A."/>
            <person name="Meyers B.C."/>
            <person name="Yi K."/>
            <person name="Kong H."/>
            <person name="Lavrijsen P."/>
            <person name="Sunseri F."/>
            <person name="Falavigna A."/>
            <person name="Ye Y."/>
            <person name="Leebens-Mack J.H."/>
            <person name="Chen G."/>
        </authorList>
    </citation>
    <scope>NUCLEOTIDE SEQUENCE [LARGE SCALE GENOMIC DNA]</scope>
    <source>
        <strain evidence="2">cv. DH0086</strain>
    </source>
</reference>
<accession>A0A5P1FD49</accession>
<protein>
    <submittedName>
        <fullName evidence="1">Uncharacterized protein</fullName>
    </submittedName>
</protein>
<name>A0A5P1FD49_ASPOF</name>
<evidence type="ECO:0000313" key="2">
    <source>
        <dbReference type="Proteomes" id="UP000243459"/>
    </source>
</evidence>
<sequence>MRKRRRELGRGEINREAARELRFDMYRWIGWVGAEGAVDLGSGYRIRVDVAFVVSLDVVMSTRGLKRLDLGRRSSDTQANALRIEISTEKVVSDNIVQEE</sequence>
<proteinExistence type="predicted"/>
<dbReference type="Proteomes" id="UP000243459">
    <property type="component" value="Chromosome 3"/>
</dbReference>